<organism evidence="3 4">
    <name type="scientific">Loktanella atrilutea</name>
    <dbReference type="NCBI Taxonomy" id="366533"/>
    <lineage>
        <taxon>Bacteria</taxon>
        <taxon>Pseudomonadati</taxon>
        <taxon>Pseudomonadota</taxon>
        <taxon>Alphaproteobacteria</taxon>
        <taxon>Rhodobacterales</taxon>
        <taxon>Roseobacteraceae</taxon>
        <taxon>Loktanella</taxon>
    </lineage>
</organism>
<dbReference type="PANTHER" id="PTHR36933:SF1">
    <property type="entry name" value="SLL0788 PROTEIN"/>
    <property type="match status" value="1"/>
</dbReference>
<evidence type="ECO:0000313" key="4">
    <source>
        <dbReference type="Proteomes" id="UP000183987"/>
    </source>
</evidence>
<dbReference type="AlphaFoldDB" id="A0A1M4SSZ4"/>
<dbReference type="EMBL" id="FQUE01000001">
    <property type="protein sequence ID" value="SHE35350.1"/>
    <property type="molecule type" value="Genomic_DNA"/>
</dbReference>
<sequence>MSTAGNVFAALVIGVVVGVGSMMLLHVGNMGRMDGSMMDHDGMAGMSPMPVTGDPDHDFMAGMVPHHQSAIDMAHTVLETTDDPQVRALAENILATQQAEIDEMNAWLAANPQ</sequence>
<keyword evidence="1" id="KW-1133">Transmembrane helix</keyword>
<dbReference type="InterPro" id="IPR012347">
    <property type="entry name" value="Ferritin-like"/>
</dbReference>
<dbReference type="OrthoDB" id="517560at2"/>
<dbReference type="PANTHER" id="PTHR36933">
    <property type="entry name" value="SLL0788 PROTEIN"/>
    <property type="match status" value="1"/>
</dbReference>
<keyword evidence="4" id="KW-1185">Reference proteome</keyword>
<keyword evidence="1" id="KW-0472">Membrane</keyword>
<name>A0A1M4SSZ4_LOKAT</name>
<evidence type="ECO:0000259" key="2">
    <source>
        <dbReference type="Pfam" id="PF03713"/>
    </source>
</evidence>
<evidence type="ECO:0000256" key="1">
    <source>
        <dbReference type="SAM" id="Phobius"/>
    </source>
</evidence>
<proteinExistence type="predicted"/>
<dbReference type="STRING" id="366533.SAMN05444339_101129"/>
<evidence type="ECO:0000313" key="3">
    <source>
        <dbReference type="EMBL" id="SHE35350.1"/>
    </source>
</evidence>
<dbReference type="Proteomes" id="UP000183987">
    <property type="component" value="Unassembled WGS sequence"/>
</dbReference>
<feature type="domain" description="DUF305" evidence="2">
    <location>
        <begin position="56"/>
        <end position="110"/>
    </location>
</feature>
<keyword evidence="1" id="KW-0812">Transmembrane</keyword>
<feature type="transmembrane region" description="Helical" evidence="1">
    <location>
        <begin position="6"/>
        <end position="28"/>
    </location>
</feature>
<protein>
    <recommendedName>
        <fullName evidence="2">DUF305 domain-containing protein</fullName>
    </recommendedName>
</protein>
<dbReference type="RefSeq" id="WP_084113977.1">
    <property type="nucleotide sequence ID" value="NZ_FQUE01000001.1"/>
</dbReference>
<dbReference type="Pfam" id="PF03713">
    <property type="entry name" value="DUF305"/>
    <property type="match status" value="1"/>
</dbReference>
<reference evidence="4" key="1">
    <citation type="submission" date="2016-11" db="EMBL/GenBank/DDBJ databases">
        <authorList>
            <person name="Varghese N."/>
            <person name="Submissions S."/>
        </authorList>
    </citation>
    <scope>NUCLEOTIDE SEQUENCE [LARGE SCALE GENOMIC DNA]</scope>
    <source>
        <strain evidence="4">DSM 29326</strain>
    </source>
</reference>
<dbReference type="InterPro" id="IPR005183">
    <property type="entry name" value="DUF305_CopM-like"/>
</dbReference>
<gene>
    <name evidence="3" type="ORF">SAMN05444339_101129</name>
</gene>
<dbReference type="Gene3D" id="1.20.1260.10">
    <property type="match status" value="1"/>
</dbReference>
<accession>A0A1M4SSZ4</accession>